<dbReference type="OrthoDB" id="165382at2759"/>
<proteinExistence type="predicted"/>
<dbReference type="AlphaFoldDB" id="A0A8H5HC11"/>
<evidence type="ECO:0000256" key="5">
    <source>
        <dbReference type="SAM" id="MobiDB-lite"/>
    </source>
</evidence>
<sequence>MDSSDDPPARPSPNPVVAFIIGLAIILLASILNAAGLNLTKLDHVRTSAVPKSARKKDWMRPLWLLGMLLYILSQLIGKYVAPLGSTSLVFNFLFARFLVGTPVTSTDIYGTVIVILGVIGIVAFGSINSGLSSKTDVTHITYLWRRGGWLSFFFCMAGALLTLLVFAERLDGVLTSRGDLSAVPTPTETPLSSRTELSGGGGRIRAGSDTGLGTGKGKGRWWRRIKSVARSILSGIRRIRSTWRSLMLWITGWLEVWTAPQDDKQVAWTLGIGWACCGGGLAGMCLVFAKATVKLLSGSLSKQNPGNQFGHAAPIFTILLLASTAVLQIICLNRGLRVYDSTLVVPVFYGVYTATGFLDSLIFNDEVDAYQSWTLFLIFASILVLISGVVLLTHKKPEPAGTTPAPLSRAKGKAGKGKGRRKTGDEEEGGTEDGGGGEQDVLWAVGEDSDEESGEQEDPDIDHHQNPLQPQLRPRTSSVTVTDKTKGKGKSVNWKARGEGEEGLGLIGDHDDDEEHHTSNLTSQPEPNKDVDPFKDEDEFGDWEGVGAPKR</sequence>
<dbReference type="InterPro" id="IPR008521">
    <property type="entry name" value="Mg_trans_NIPA"/>
</dbReference>
<dbReference type="EMBL" id="JAACJP010000013">
    <property type="protein sequence ID" value="KAF5380563.1"/>
    <property type="molecule type" value="Genomic_DNA"/>
</dbReference>
<feature type="compositionally biased region" description="Gly residues" evidence="5">
    <location>
        <begin position="199"/>
        <end position="217"/>
    </location>
</feature>
<keyword evidence="8" id="KW-1185">Reference proteome</keyword>
<keyword evidence="2 6" id="KW-0812">Transmembrane</keyword>
<feature type="transmembrane region" description="Helical" evidence="6">
    <location>
        <begin position="370"/>
        <end position="393"/>
    </location>
</feature>
<evidence type="ECO:0000256" key="1">
    <source>
        <dbReference type="ARBA" id="ARBA00004141"/>
    </source>
</evidence>
<feature type="transmembrane region" description="Helical" evidence="6">
    <location>
        <begin position="109"/>
        <end position="128"/>
    </location>
</feature>
<evidence type="ECO:0000256" key="2">
    <source>
        <dbReference type="ARBA" id="ARBA00022692"/>
    </source>
</evidence>
<dbReference type="PANTHER" id="PTHR12570:SF82">
    <property type="entry name" value="NIPA-LIKE PROTEIN 3"/>
    <property type="match status" value="1"/>
</dbReference>
<feature type="transmembrane region" description="Helical" evidence="6">
    <location>
        <begin position="344"/>
        <end position="364"/>
    </location>
</feature>
<feature type="compositionally biased region" description="Acidic residues" evidence="5">
    <location>
        <begin position="448"/>
        <end position="461"/>
    </location>
</feature>
<feature type="region of interest" description="Disordered" evidence="5">
    <location>
        <begin position="182"/>
        <end position="218"/>
    </location>
</feature>
<keyword evidence="4 6" id="KW-0472">Membrane</keyword>
<evidence type="ECO:0000256" key="6">
    <source>
        <dbReference type="SAM" id="Phobius"/>
    </source>
</evidence>
<comment type="subcellular location">
    <subcellularLocation>
        <location evidence="1">Membrane</location>
        <topology evidence="1">Multi-pass membrane protein</topology>
    </subcellularLocation>
</comment>
<comment type="caution">
    <text evidence="7">The sequence shown here is derived from an EMBL/GenBank/DDBJ whole genome shotgun (WGS) entry which is preliminary data.</text>
</comment>
<protein>
    <submittedName>
        <fullName evidence="7">Uncharacterized protein</fullName>
    </submittedName>
</protein>
<feature type="transmembrane region" description="Helical" evidence="6">
    <location>
        <begin position="267"/>
        <end position="290"/>
    </location>
</feature>
<accession>A0A8H5HC11</accession>
<dbReference type="Proteomes" id="UP000565441">
    <property type="component" value="Unassembled WGS sequence"/>
</dbReference>
<keyword evidence="3 6" id="KW-1133">Transmembrane helix</keyword>
<dbReference type="PANTHER" id="PTHR12570">
    <property type="match status" value="1"/>
</dbReference>
<organism evidence="7 8">
    <name type="scientific">Tricholomella constricta</name>
    <dbReference type="NCBI Taxonomy" id="117010"/>
    <lineage>
        <taxon>Eukaryota</taxon>
        <taxon>Fungi</taxon>
        <taxon>Dikarya</taxon>
        <taxon>Basidiomycota</taxon>
        <taxon>Agaricomycotina</taxon>
        <taxon>Agaricomycetes</taxon>
        <taxon>Agaricomycetidae</taxon>
        <taxon>Agaricales</taxon>
        <taxon>Tricholomatineae</taxon>
        <taxon>Lyophyllaceae</taxon>
        <taxon>Tricholomella</taxon>
    </lineage>
</organism>
<dbReference type="GO" id="GO:0016020">
    <property type="term" value="C:membrane"/>
    <property type="evidence" value="ECO:0007669"/>
    <property type="project" value="UniProtKB-SubCell"/>
</dbReference>
<evidence type="ECO:0000256" key="3">
    <source>
        <dbReference type="ARBA" id="ARBA00022989"/>
    </source>
</evidence>
<name>A0A8H5HC11_9AGAR</name>
<reference evidence="7 8" key="1">
    <citation type="journal article" date="2020" name="ISME J.">
        <title>Uncovering the hidden diversity of litter-decomposition mechanisms in mushroom-forming fungi.</title>
        <authorList>
            <person name="Floudas D."/>
            <person name="Bentzer J."/>
            <person name="Ahren D."/>
            <person name="Johansson T."/>
            <person name="Persson P."/>
            <person name="Tunlid A."/>
        </authorList>
    </citation>
    <scope>NUCLEOTIDE SEQUENCE [LARGE SCALE GENOMIC DNA]</scope>
    <source>
        <strain evidence="7 8">CBS 661.87</strain>
    </source>
</reference>
<evidence type="ECO:0000313" key="7">
    <source>
        <dbReference type="EMBL" id="KAF5380563.1"/>
    </source>
</evidence>
<feature type="transmembrane region" description="Helical" evidence="6">
    <location>
        <begin position="148"/>
        <end position="168"/>
    </location>
</feature>
<evidence type="ECO:0000256" key="4">
    <source>
        <dbReference type="ARBA" id="ARBA00023136"/>
    </source>
</evidence>
<dbReference type="GO" id="GO:0015095">
    <property type="term" value="F:magnesium ion transmembrane transporter activity"/>
    <property type="evidence" value="ECO:0007669"/>
    <property type="project" value="InterPro"/>
</dbReference>
<evidence type="ECO:0000313" key="8">
    <source>
        <dbReference type="Proteomes" id="UP000565441"/>
    </source>
</evidence>
<feature type="compositionally biased region" description="Polar residues" evidence="5">
    <location>
        <begin position="185"/>
        <end position="197"/>
    </location>
</feature>
<feature type="transmembrane region" description="Helical" evidence="6">
    <location>
        <begin position="16"/>
        <end position="39"/>
    </location>
</feature>
<dbReference type="Pfam" id="PF05653">
    <property type="entry name" value="Mg_trans_NIPA"/>
    <property type="match status" value="1"/>
</dbReference>
<feature type="transmembrane region" description="Helical" evidence="6">
    <location>
        <begin position="310"/>
        <end position="332"/>
    </location>
</feature>
<feature type="transmembrane region" description="Helical" evidence="6">
    <location>
        <begin position="59"/>
        <end position="77"/>
    </location>
</feature>
<feature type="compositionally biased region" description="Basic residues" evidence="5">
    <location>
        <begin position="411"/>
        <end position="422"/>
    </location>
</feature>
<gene>
    <name evidence="7" type="ORF">D9615_004481</name>
</gene>
<feature type="region of interest" description="Disordered" evidence="5">
    <location>
        <begin position="398"/>
        <end position="552"/>
    </location>
</feature>